<dbReference type="InterPro" id="IPR014729">
    <property type="entry name" value="Rossmann-like_a/b/a_fold"/>
</dbReference>
<evidence type="ECO:0000256" key="5">
    <source>
        <dbReference type="ARBA" id="ARBA00048539"/>
    </source>
</evidence>
<name>A0A150WER7_BDEBC</name>
<evidence type="ECO:0000313" key="9">
    <source>
        <dbReference type="Proteomes" id="UP000075391"/>
    </source>
</evidence>
<evidence type="ECO:0000256" key="2">
    <source>
        <dbReference type="ARBA" id="ARBA00022694"/>
    </source>
</evidence>
<dbReference type="InterPro" id="IPR012094">
    <property type="entry name" value="tRNA_Ile_lys_synt"/>
</dbReference>
<dbReference type="InterPro" id="IPR012795">
    <property type="entry name" value="tRNA_Ile_lys_synt_N"/>
</dbReference>
<dbReference type="Proteomes" id="UP000075391">
    <property type="component" value="Unassembled WGS sequence"/>
</dbReference>
<evidence type="ECO:0000256" key="1">
    <source>
        <dbReference type="ARBA" id="ARBA00022598"/>
    </source>
</evidence>
<keyword evidence="4 6" id="KW-0067">ATP-binding</keyword>
<keyword evidence="1 6" id="KW-0436">Ligase</keyword>
<dbReference type="GO" id="GO:0005524">
    <property type="term" value="F:ATP binding"/>
    <property type="evidence" value="ECO:0007669"/>
    <property type="project" value="UniProtKB-UniRule"/>
</dbReference>
<dbReference type="InterPro" id="IPR011063">
    <property type="entry name" value="TilS/TtcA_N"/>
</dbReference>
<dbReference type="EMBL" id="LUKF01000017">
    <property type="protein sequence ID" value="KYG61298.1"/>
    <property type="molecule type" value="Genomic_DNA"/>
</dbReference>
<dbReference type="GO" id="GO:0005737">
    <property type="term" value="C:cytoplasm"/>
    <property type="evidence" value="ECO:0007669"/>
    <property type="project" value="UniProtKB-SubCell"/>
</dbReference>
<evidence type="ECO:0000313" key="8">
    <source>
        <dbReference type="EMBL" id="KYG61298.1"/>
    </source>
</evidence>
<dbReference type="PANTHER" id="PTHR43033:SF1">
    <property type="entry name" value="TRNA(ILE)-LYSIDINE SYNTHASE-RELATED"/>
    <property type="match status" value="1"/>
</dbReference>
<dbReference type="SUPFAM" id="SSF52402">
    <property type="entry name" value="Adenine nucleotide alpha hydrolases-like"/>
    <property type="match status" value="1"/>
</dbReference>
<feature type="domain" description="tRNA(Ile)-lysidine/2-thiocytidine synthase N-terminal" evidence="7">
    <location>
        <begin position="27"/>
        <end position="201"/>
    </location>
</feature>
<proteinExistence type="inferred from homology"/>
<comment type="function">
    <text evidence="6">Ligates lysine onto the cytidine present at position 34 of the AUA codon-specific tRNA(Ile) that contains the anticodon CAU, in an ATP-dependent manner. Cytidine is converted to lysidine, thus changing the amino acid specificity of the tRNA from methionine to isoleucine.</text>
</comment>
<dbReference type="GO" id="GO:0006400">
    <property type="term" value="P:tRNA modification"/>
    <property type="evidence" value="ECO:0007669"/>
    <property type="project" value="UniProtKB-UniRule"/>
</dbReference>
<comment type="caution">
    <text evidence="8">The sequence shown here is derived from an EMBL/GenBank/DDBJ whole genome shotgun (WGS) entry which is preliminary data.</text>
</comment>
<comment type="catalytic activity">
    <reaction evidence="5 6">
        <text>cytidine(34) in tRNA(Ile2) + L-lysine + ATP = lysidine(34) in tRNA(Ile2) + AMP + diphosphate + H(+)</text>
        <dbReference type="Rhea" id="RHEA:43744"/>
        <dbReference type="Rhea" id="RHEA-COMP:10625"/>
        <dbReference type="Rhea" id="RHEA-COMP:10670"/>
        <dbReference type="ChEBI" id="CHEBI:15378"/>
        <dbReference type="ChEBI" id="CHEBI:30616"/>
        <dbReference type="ChEBI" id="CHEBI:32551"/>
        <dbReference type="ChEBI" id="CHEBI:33019"/>
        <dbReference type="ChEBI" id="CHEBI:82748"/>
        <dbReference type="ChEBI" id="CHEBI:83665"/>
        <dbReference type="ChEBI" id="CHEBI:456215"/>
        <dbReference type="EC" id="6.3.4.19"/>
    </reaction>
</comment>
<dbReference type="CDD" id="cd01992">
    <property type="entry name" value="TilS_N"/>
    <property type="match status" value="1"/>
</dbReference>
<dbReference type="EC" id="6.3.4.19" evidence="6"/>
<dbReference type="HAMAP" id="MF_01161">
    <property type="entry name" value="tRNA_Ile_lys_synt"/>
    <property type="match status" value="1"/>
</dbReference>
<keyword evidence="3 6" id="KW-0547">Nucleotide-binding</keyword>
<dbReference type="RefSeq" id="WP_063244655.1">
    <property type="nucleotide sequence ID" value="NZ_LUKF01000017.1"/>
</dbReference>
<dbReference type="PANTHER" id="PTHR43033">
    <property type="entry name" value="TRNA(ILE)-LYSIDINE SYNTHASE-RELATED"/>
    <property type="match status" value="1"/>
</dbReference>
<keyword evidence="2 6" id="KW-0819">tRNA processing</keyword>
<accession>A0A150WER7</accession>
<evidence type="ECO:0000256" key="4">
    <source>
        <dbReference type="ARBA" id="ARBA00022840"/>
    </source>
</evidence>
<feature type="binding site" evidence="6">
    <location>
        <begin position="33"/>
        <end position="38"/>
    </location>
    <ligand>
        <name>ATP</name>
        <dbReference type="ChEBI" id="CHEBI:30616"/>
    </ligand>
</feature>
<sequence>MKLKRAKQDLDHHVWKLVKTHSLNEKKILVALSGGTDSVALLRVFSKIHKKDLLGACYFHHGEDSNQEYRKEAQVFCEKLCAKLGVEFFPLKSSVLAKSEAEYRELRYEALSRLMKEQGFQILATGHHRDDLLETRLLRLIRGTGSQGFHAMHVLKDDKFRPFLEVTKRELKKYLREEKLRVFEDPSNDKLDPLRNWIREEWLKALEKRSRGATSSLARSLETIALEMENRAWGDLLSQNEAYKTQGLSRGFYLTLSPFEQKRLLAQYLFALGKKDFSQSHLEEIQKRLDKSQKVITFKVGGCHWEVNAEQIKVQS</sequence>
<organism evidence="8 9">
    <name type="scientific">Bdellovibrio bacteriovorus</name>
    <dbReference type="NCBI Taxonomy" id="959"/>
    <lineage>
        <taxon>Bacteria</taxon>
        <taxon>Pseudomonadati</taxon>
        <taxon>Bdellovibrionota</taxon>
        <taxon>Bdellovibrionia</taxon>
        <taxon>Bdellovibrionales</taxon>
        <taxon>Pseudobdellovibrionaceae</taxon>
        <taxon>Bdellovibrio</taxon>
    </lineage>
</organism>
<comment type="similarity">
    <text evidence="6">Belongs to the tRNA(Ile)-lysidine synthase family.</text>
</comment>
<dbReference type="GO" id="GO:0032267">
    <property type="term" value="F:tRNA(Ile)-lysidine synthase activity"/>
    <property type="evidence" value="ECO:0007669"/>
    <property type="project" value="UniProtKB-EC"/>
</dbReference>
<dbReference type="OrthoDB" id="5291026at2"/>
<dbReference type="AlphaFoldDB" id="A0A150WER7"/>
<comment type="domain">
    <text evidence="6">The N-terminal region contains the highly conserved SGGXDS motif, predicted to be a P-loop motif involved in ATP binding.</text>
</comment>
<dbReference type="Gene3D" id="3.40.50.620">
    <property type="entry name" value="HUPs"/>
    <property type="match status" value="1"/>
</dbReference>
<dbReference type="Pfam" id="PF01171">
    <property type="entry name" value="ATP_bind_3"/>
    <property type="match status" value="1"/>
</dbReference>
<keyword evidence="6" id="KW-0963">Cytoplasm</keyword>
<comment type="subcellular location">
    <subcellularLocation>
        <location evidence="6">Cytoplasm</location>
    </subcellularLocation>
</comment>
<dbReference type="NCBIfam" id="TIGR02432">
    <property type="entry name" value="lysidine_TilS_N"/>
    <property type="match status" value="1"/>
</dbReference>
<protein>
    <recommendedName>
        <fullName evidence="6">tRNA(Ile)-lysidine synthase</fullName>
        <ecNumber evidence="6">6.3.4.19</ecNumber>
    </recommendedName>
    <alternativeName>
        <fullName evidence="6">tRNA(Ile)-2-lysyl-cytidine synthase</fullName>
    </alternativeName>
    <alternativeName>
        <fullName evidence="6">tRNA(Ile)-lysidine synthetase</fullName>
    </alternativeName>
</protein>
<gene>
    <name evidence="6" type="primary">tilS</name>
    <name evidence="8" type="ORF">AZI85_10200</name>
</gene>
<evidence type="ECO:0000256" key="3">
    <source>
        <dbReference type="ARBA" id="ARBA00022741"/>
    </source>
</evidence>
<evidence type="ECO:0000256" key="6">
    <source>
        <dbReference type="HAMAP-Rule" id="MF_01161"/>
    </source>
</evidence>
<reference evidence="8 9" key="1">
    <citation type="submission" date="2016-03" db="EMBL/GenBank/DDBJ databases">
        <authorList>
            <person name="Ploux O."/>
        </authorList>
    </citation>
    <scope>NUCLEOTIDE SEQUENCE [LARGE SCALE GENOMIC DNA]</scope>
    <source>
        <strain evidence="8 9">BER2</strain>
    </source>
</reference>
<evidence type="ECO:0000259" key="7">
    <source>
        <dbReference type="Pfam" id="PF01171"/>
    </source>
</evidence>